<dbReference type="SUPFAM" id="SSF53623">
    <property type="entry name" value="MurD-like peptide ligases, catalytic domain"/>
    <property type="match status" value="1"/>
</dbReference>
<dbReference type="SUPFAM" id="SSF53244">
    <property type="entry name" value="MurD-like peptide ligases, peptide-binding domain"/>
    <property type="match status" value="1"/>
</dbReference>
<evidence type="ECO:0000256" key="12">
    <source>
        <dbReference type="ARBA" id="ARBA00022840"/>
    </source>
</evidence>
<dbReference type="Gene3D" id="3.90.190.20">
    <property type="entry name" value="Mur ligase, C-terminal domain"/>
    <property type="match status" value="1"/>
</dbReference>
<dbReference type="InterPro" id="IPR036565">
    <property type="entry name" value="Mur-like_cat_sf"/>
</dbReference>
<keyword evidence="7 17" id="KW-0554">One-carbon metabolism</keyword>
<dbReference type="InterPro" id="IPR036615">
    <property type="entry name" value="Mur_ligase_C_dom_sf"/>
</dbReference>
<name>A0ABR2VVC5_9FUNG</name>
<evidence type="ECO:0000256" key="14">
    <source>
        <dbReference type="ARBA" id="ARBA00023128"/>
    </source>
</evidence>
<organism evidence="18 19">
    <name type="scientific">Basidiobolus ranarum</name>
    <dbReference type="NCBI Taxonomy" id="34480"/>
    <lineage>
        <taxon>Eukaryota</taxon>
        <taxon>Fungi</taxon>
        <taxon>Fungi incertae sedis</taxon>
        <taxon>Zoopagomycota</taxon>
        <taxon>Entomophthoromycotina</taxon>
        <taxon>Basidiobolomycetes</taxon>
        <taxon>Basidiobolales</taxon>
        <taxon>Basidiobolaceae</taxon>
        <taxon>Basidiobolus</taxon>
    </lineage>
</organism>
<accession>A0ABR2VVC5</accession>
<dbReference type="PROSITE" id="PS01012">
    <property type="entry name" value="FOLYLPOLYGLU_SYNT_2"/>
    <property type="match status" value="1"/>
</dbReference>
<evidence type="ECO:0000256" key="3">
    <source>
        <dbReference type="ARBA" id="ARBA00004496"/>
    </source>
</evidence>
<evidence type="ECO:0000256" key="17">
    <source>
        <dbReference type="PIRNR" id="PIRNR038895"/>
    </source>
</evidence>
<evidence type="ECO:0000256" key="10">
    <source>
        <dbReference type="ARBA" id="ARBA00022741"/>
    </source>
</evidence>
<keyword evidence="12" id="KW-0067">ATP-binding</keyword>
<dbReference type="PANTHER" id="PTHR11136">
    <property type="entry name" value="FOLYLPOLYGLUTAMATE SYNTHASE-RELATED"/>
    <property type="match status" value="1"/>
</dbReference>
<evidence type="ECO:0000256" key="8">
    <source>
        <dbReference type="ARBA" id="ARBA00022598"/>
    </source>
</evidence>
<dbReference type="GO" id="GO:0004326">
    <property type="term" value="F:tetrahydrofolylpolyglutamate synthase activity"/>
    <property type="evidence" value="ECO:0007669"/>
    <property type="project" value="UniProtKB-EC"/>
</dbReference>
<keyword evidence="19" id="KW-1185">Reference proteome</keyword>
<dbReference type="PIRSF" id="PIRSF038895">
    <property type="entry name" value="FPGS"/>
    <property type="match status" value="1"/>
</dbReference>
<comment type="caution">
    <text evidence="18">The sequence shown here is derived from an EMBL/GenBank/DDBJ whole genome shotgun (WGS) entry which is preliminary data.</text>
</comment>
<evidence type="ECO:0000313" key="18">
    <source>
        <dbReference type="EMBL" id="KAK9702668.1"/>
    </source>
</evidence>
<evidence type="ECO:0000256" key="13">
    <source>
        <dbReference type="ARBA" id="ARBA00022842"/>
    </source>
</evidence>
<proteinExistence type="inferred from homology"/>
<keyword evidence="11" id="KW-0999">Mitochondrion inner membrane</keyword>
<dbReference type="Gene3D" id="3.40.1190.10">
    <property type="entry name" value="Mur-like, catalytic domain"/>
    <property type="match status" value="1"/>
</dbReference>
<keyword evidence="9" id="KW-0479">Metal-binding</keyword>
<dbReference type="EMBL" id="JASJQH010007705">
    <property type="protein sequence ID" value="KAK9702668.1"/>
    <property type="molecule type" value="Genomic_DNA"/>
</dbReference>
<sequence>MNRVISRVSLINVHTWTRKCSGGYARFSSVVELKLPKLKTYENAVEDLNSLQSNLTTLENIWKTRGRLNQRSIPEMRNLCERIGYKIEDFDQLNVIHITGTKGKGSTCALSESILRNMHGGKDLKTGLFTSPHLIEVRERIRINGAPIDKENFTRYFYECWERLEATEDKALEGQPSKPSYFRFLNLMAYHIFMQEQIDVAIMEVGVGGEYDSTNIIQKPIVCGISALGIDHQAVLGNTIEEIAWHKAGIIKSNVPVFTVPQPKEAMEVIKKRAAEKNAPLHVIPSHDTIQGLNEIDIGLAGDHQVSNSSLAISLCNTWNSMRVSNGNPGSIKPLSTVPEDFIPGLKDVKWPGRGQKLITPGFTETEWYLDGAHTMESMKVCAKWFENTVTREERPVENILLFNSANGRDGLAQIEMLSEIQKKVNFKYAVFCPNLTHSGVKPNADSRNIILKVDHELSTQRSLANTWTSLTKQEDQHHTNLFPDIENAVNWILSASNPTKQKRRVLVTGSLHLVGGVMTVLGAECT</sequence>
<evidence type="ECO:0000256" key="7">
    <source>
        <dbReference type="ARBA" id="ARBA00022563"/>
    </source>
</evidence>
<keyword evidence="6" id="KW-0963">Cytoplasm</keyword>
<dbReference type="Proteomes" id="UP001479436">
    <property type="component" value="Unassembled WGS sequence"/>
</dbReference>
<evidence type="ECO:0000256" key="1">
    <source>
        <dbReference type="ARBA" id="ARBA00004273"/>
    </source>
</evidence>
<gene>
    <name evidence="18" type="primary">MET7_1</name>
    <name evidence="18" type="ORF">K7432_011127</name>
</gene>
<keyword evidence="8 17" id="KW-0436">Ligase</keyword>
<comment type="catalytic activity">
    <reaction evidence="16 17">
        <text>(6S)-5,6,7,8-tetrahydrofolyl-(gamma-L-Glu)(n) + L-glutamate + ATP = (6S)-5,6,7,8-tetrahydrofolyl-(gamma-L-Glu)(n+1) + ADP + phosphate + H(+)</text>
        <dbReference type="Rhea" id="RHEA:10580"/>
        <dbReference type="Rhea" id="RHEA-COMP:14738"/>
        <dbReference type="Rhea" id="RHEA-COMP:14740"/>
        <dbReference type="ChEBI" id="CHEBI:15378"/>
        <dbReference type="ChEBI" id="CHEBI:29985"/>
        <dbReference type="ChEBI" id="CHEBI:30616"/>
        <dbReference type="ChEBI" id="CHEBI:43474"/>
        <dbReference type="ChEBI" id="CHEBI:141005"/>
        <dbReference type="ChEBI" id="CHEBI:456216"/>
        <dbReference type="EC" id="6.3.2.17"/>
    </reaction>
</comment>
<evidence type="ECO:0000256" key="11">
    <source>
        <dbReference type="ARBA" id="ARBA00022792"/>
    </source>
</evidence>
<keyword evidence="14" id="KW-0496">Mitochondrion</keyword>
<reference evidence="18 19" key="1">
    <citation type="submission" date="2023-04" db="EMBL/GenBank/DDBJ databases">
        <title>Genome of Basidiobolus ranarum AG-B5.</title>
        <authorList>
            <person name="Stajich J.E."/>
            <person name="Carter-House D."/>
            <person name="Gryganskyi A."/>
        </authorList>
    </citation>
    <scope>NUCLEOTIDE SEQUENCE [LARGE SCALE GENOMIC DNA]</scope>
    <source>
        <strain evidence="18 19">AG-B5</strain>
    </source>
</reference>
<protein>
    <recommendedName>
        <fullName evidence="17">Folylpolyglutamate synthase</fullName>
        <ecNumber evidence="17">6.3.2.17</ecNumber>
    </recommendedName>
    <alternativeName>
        <fullName evidence="17">Folylpoly-gamma-glutamate synthetase</fullName>
    </alternativeName>
    <alternativeName>
        <fullName evidence="17">Tetrahydrofolylpolyglutamate synthase</fullName>
    </alternativeName>
</protein>
<evidence type="ECO:0000256" key="5">
    <source>
        <dbReference type="ARBA" id="ARBA00008276"/>
    </source>
</evidence>
<dbReference type="EC" id="6.3.2.17" evidence="17"/>
<dbReference type="InterPro" id="IPR001645">
    <property type="entry name" value="Folylpolyglutamate_synth"/>
</dbReference>
<dbReference type="InterPro" id="IPR018109">
    <property type="entry name" value="Folylpolyglutamate_synth_CS"/>
</dbReference>
<evidence type="ECO:0000256" key="15">
    <source>
        <dbReference type="ARBA" id="ARBA00023136"/>
    </source>
</evidence>
<comment type="subcellular location">
    <subcellularLocation>
        <location evidence="3">Cytoplasm</location>
    </subcellularLocation>
    <subcellularLocation>
        <location evidence="1">Mitochondrion inner membrane</location>
    </subcellularLocation>
    <subcellularLocation>
        <location evidence="2">Mitochondrion matrix</location>
    </subcellularLocation>
</comment>
<dbReference type="NCBIfam" id="TIGR01499">
    <property type="entry name" value="folC"/>
    <property type="match status" value="1"/>
</dbReference>
<comment type="similarity">
    <text evidence="5 17">Belongs to the folylpolyglutamate synthase family.</text>
</comment>
<dbReference type="PROSITE" id="PS01011">
    <property type="entry name" value="FOLYLPOLYGLU_SYNT_1"/>
    <property type="match status" value="1"/>
</dbReference>
<comment type="pathway">
    <text evidence="4 17">Cofactor biosynthesis; tetrahydrofolylpolyglutamate biosynthesis.</text>
</comment>
<dbReference type="PANTHER" id="PTHR11136:SF5">
    <property type="entry name" value="FOLYLPOLYGLUTAMATE SYNTHASE, MITOCHONDRIAL"/>
    <property type="match status" value="1"/>
</dbReference>
<keyword evidence="13" id="KW-0460">Magnesium</keyword>
<comment type="cofactor">
    <cofactor evidence="17">
        <name>a monovalent cation</name>
        <dbReference type="ChEBI" id="CHEBI:60242"/>
    </cofactor>
    <text evidence="17">A monovalent cation.</text>
</comment>
<evidence type="ECO:0000256" key="4">
    <source>
        <dbReference type="ARBA" id="ARBA00005150"/>
    </source>
</evidence>
<evidence type="ECO:0000256" key="2">
    <source>
        <dbReference type="ARBA" id="ARBA00004305"/>
    </source>
</evidence>
<evidence type="ECO:0000313" key="19">
    <source>
        <dbReference type="Proteomes" id="UP001479436"/>
    </source>
</evidence>
<dbReference type="InterPro" id="IPR023600">
    <property type="entry name" value="Folylpolyglutamate_synth_euk"/>
</dbReference>
<evidence type="ECO:0000256" key="6">
    <source>
        <dbReference type="ARBA" id="ARBA00022490"/>
    </source>
</evidence>
<keyword evidence="10" id="KW-0547">Nucleotide-binding</keyword>
<evidence type="ECO:0000256" key="9">
    <source>
        <dbReference type="ARBA" id="ARBA00022723"/>
    </source>
</evidence>
<keyword evidence="15" id="KW-0472">Membrane</keyword>
<evidence type="ECO:0000256" key="16">
    <source>
        <dbReference type="ARBA" id="ARBA00047493"/>
    </source>
</evidence>
<comment type="function">
    <text evidence="17">Catalyzes conversion of folates to polyglutamate derivatives allowing concentration of folate compounds in the cell and the intracellular retention of these cofactors, which are important substrates for most of the folate-dependent enzymes that are involved in one-carbon transfer reactions involved in purine, pyrimidine and amino acid synthesis.</text>
</comment>